<evidence type="ECO:0000256" key="4">
    <source>
        <dbReference type="ARBA" id="ARBA00022833"/>
    </source>
</evidence>
<feature type="active site" evidence="6">
    <location>
        <position position="546"/>
    </location>
</feature>
<keyword evidence="1 6" id="KW-0645">Protease</keyword>
<dbReference type="PANTHER" id="PTHR39540">
    <property type="match status" value="1"/>
</dbReference>
<keyword evidence="4 6" id="KW-0862">Zinc</keyword>
<dbReference type="InterPro" id="IPR003961">
    <property type="entry name" value="FN3_dom"/>
</dbReference>
<feature type="signal peptide" evidence="7">
    <location>
        <begin position="1"/>
        <end position="24"/>
    </location>
</feature>
<dbReference type="HOGENOM" id="CLU_008787_0_0_6"/>
<evidence type="ECO:0000256" key="1">
    <source>
        <dbReference type="ARBA" id="ARBA00022670"/>
    </source>
</evidence>
<dbReference type="Pfam" id="PF12561">
    <property type="entry name" value="TagA"/>
    <property type="match status" value="1"/>
</dbReference>
<dbReference type="InterPro" id="IPR013783">
    <property type="entry name" value="Ig-like_fold"/>
</dbReference>
<dbReference type="InterPro" id="IPR022218">
    <property type="entry name" value="TagA_dom"/>
</dbReference>
<feature type="binding site" evidence="6">
    <location>
        <position position="549"/>
    </location>
    <ligand>
        <name>Zn(2+)</name>
        <dbReference type="ChEBI" id="CHEBI:29105"/>
        <note>catalytic</note>
    </ligand>
</feature>
<dbReference type="InterPro" id="IPR019503">
    <property type="entry name" value="Peptidase_M66_dom"/>
</dbReference>
<keyword evidence="11" id="KW-1185">Reference proteome</keyword>
<dbReference type="PROSITE" id="PS51694">
    <property type="entry name" value="PEPTIDASE_M66"/>
    <property type="match status" value="1"/>
</dbReference>
<evidence type="ECO:0000256" key="3">
    <source>
        <dbReference type="ARBA" id="ARBA00022801"/>
    </source>
</evidence>
<dbReference type="EMBL" id="CP000931">
    <property type="protein sequence ID" value="ABZ78024.1"/>
    <property type="molecule type" value="Genomic_DNA"/>
</dbReference>
<dbReference type="GO" id="GO:0004222">
    <property type="term" value="F:metalloendopeptidase activity"/>
    <property type="evidence" value="ECO:0007669"/>
    <property type="project" value="UniProtKB-UniRule"/>
</dbReference>
<protein>
    <submittedName>
        <fullName evidence="10">TagA-related protein</fullName>
    </submittedName>
</protein>
<proteinExistence type="predicted"/>
<organism evidence="10 11">
    <name type="scientific">Shewanella halifaxensis (strain HAW-EB4)</name>
    <dbReference type="NCBI Taxonomy" id="458817"/>
    <lineage>
        <taxon>Bacteria</taxon>
        <taxon>Pseudomonadati</taxon>
        <taxon>Pseudomonadota</taxon>
        <taxon>Gammaproteobacteria</taxon>
        <taxon>Alteromonadales</taxon>
        <taxon>Shewanellaceae</taxon>
        <taxon>Shewanella</taxon>
    </lineage>
</organism>
<dbReference type="GO" id="GO:0046872">
    <property type="term" value="F:metal ion binding"/>
    <property type="evidence" value="ECO:0007669"/>
    <property type="project" value="UniProtKB-UniRule"/>
</dbReference>
<feature type="domain" description="Fibronectin type-III" evidence="8">
    <location>
        <begin position="157"/>
        <end position="243"/>
    </location>
</feature>
<dbReference type="eggNOG" id="ENOG502Z7RH">
    <property type="taxonomic scope" value="Bacteria"/>
</dbReference>
<dbReference type="PROSITE" id="PS50853">
    <property type="entry name" value="FN3"/>
    <property type="match status" value="1"/>
</dbReference>
<evidence type="ECO:0000259" key="8">
    <source>
        <dbReference type="PROSITE" id="PS50853"/>
    </source>
</evidence>
<comment type="cofactor">
    <cofactor evidence="6">
        <name>Zn(2+)</name>
        <dbReference type="ChEBI" id="CHEBI:29105"/>
    </cofactor>
    <text evidence="6">Binds 1 zinc ion per subunit.</text>
</comment>
<keyword evidence="2 6" id="KW-0479">Metal-binding</keyword>
<evidence type="ECO:0000256" key="5">
    <source>
        <dbReference type="ARBA" id="ARBA00023049"/>
    </source>
</evidence>
<feature type="domain" description="Peptidase M66" evidence="9">
    <location>
        <begin position="389"/>
        <end position="647"/>
    </location>
</feature>
<dbReference type="OrthoDB" id="6229465at2"/>
<dbReference type="Proteomes" id="UP000001317">
    <property type="component" value="Chromosome"/>
</dbReference>
<dbReference type="AlphaFoldDB" id="B0TT83"/>
<evidence type="ECO:0000256" key="6">
    <source>
        <dbReference type="PROSITE-ProRule" id="PRU01031"/>
    </source>
</evidence>
<sequence length="1136" mass="126939">MLQNKVRSLALLVTSALLPLSAQAQINMQQSAEQTFSIITSMKQRGMSGDGVIEENNKRYIVYNNHRFELHENNYPKFPLPYGGAEALAPYYDTFPFLDEKWDIVMNNDHGFYFIHDEFGSMSSSTDGCFIEYNPNQMFSTEQVMRFENKECISAPTISNVELSGVFDLGATLTWQGHVAGNNYKISLTQTNSKMAPQLFTANEPEFFFSQLMPETQYQVQIQACNTTACIELEAFNFITEKEKVGFHDGTRNLNHLEGNIAAHVSFMQSHSITAPFGNEDLGAPDIVIGREAMLLVSPQQDDINQMWVEIYQDGELVTRQIMLPPANQPKTDQYAVEGRPTVIFGHNLWSLPLKWNWIKPGLSLQFVDNHGRHSELSQQNIEFGGAPELIIQNIDMGMLTQPRGRNTMANNTAEHAADYFQKIPVSKLIVGQYASAYFEKVTMPNGKVYTERSETDGGWHGGDMREAIGKALISTGINNANVGITATAGSSQAYNRHFNHITAHTNVGVYIDAETGQTETVVHGGSGGGGIVTLESTTGNEWSHELGHNYGLGHYPSMASVHDMQSGWGWDAVFKRFIGNINWRGSAKELNLGGEISPPYLDIFSFLRDAQAGGENQKMGLVSNYTYEHPMQARRTQAWLNNGYNQTPDGTSYYVKWDQEQQSYLNVESDALAAQQTGIKVTTLVGIYDPMRLNPSQIYPVLYGNYGNTFQLPNATEYTPIDSGQTLTGGWHHYQSLTEEQLALTTWKTLADNGNYKRLCQFSFTTTTGDNVNLVGHVDSTNNNCRTSDDMHWSINGQSQQMVSATGDYSLLYPLGRGQIVYTPTPEIGEVNLCLLTDINNPSHNGAGFVQGDKCSQIPGIKHSNNRDWTYTIWRNPTEQVQYSHNNVCRLEVLDKQGQFVSYDLPGQRLNSSESNKFHINLPLQELAQVTLYCEDNEGVHQLDQLTPSLDTGLESLPEAVILGQEYGYDVLNTGMGNGWFDHSAQMNYNTLTKRDLNNLATMQVNNLRLPVCRFELDIDGTTQTVHGFVEQLVTNDYRCTGGDEITVVQNGSENRVESKLNQFQWLSMWNPQHTGEQIKAKTGSEQNLCSITRSGFYGAGFINDGGQCVQASGIKWSNGYNWVFSSGHAQYTYK</sequence>
<dbReference type="Pfam" id="PF10462">
    <property type="entry name" value="Peptidase_M66"/>
    <property type="match status" value="1"/>
</dbReference>
<dbReference type="SUPFAM" id="SSF49265">
    <property type="entry name" value="Fibronectin type III"/>
    <property type="match status" value="1"/>
</dbReference>
<evidence type="ECO:0000256" key="2">
    <source>
        <dbReference type="ARBA" id="ARBA00022723"/>
    </source>
</evidence>
<keyword evidence="7" id="KW-0732">Signal</keyword>
<keyword evidence="3 6" id="KW-0378">Hydrolase</keyword>
<dbReference type="GO" id="GO:0006508">
    <property type="term" value="P:proteolysis"/>
    <property type="evidence" value="ECO:0007669"/>
    <property type="project" value="UniProtKB-UniRule"/>
</dbReference>
<evidence type="ECO:0000313" key="10">
    <source>
        <dbReference type="EMBL" id="ABZ78024.1"/>
    </source>
</evidence>
<dbReference type="Gene3D" id="2.60.40.10">
    <property type="entry name" value="Immunoglobulins"/>
    <property type="match status" value="1"/>
</dbReference>
<dbReference type="KEGG" id="shl:Shal_3479"/>
<accession>B0TT83</accession>
<dbReference type="STRING" id="458817.Shal_3479"/>
<feature type="binding site" evidence="6">
    <location>
        <position position="555"/>
    </location>
    <ligand>
        <name>Zn(2+)</name>
        <dbReference type="ChEBI" id="CHEBI:29105"/>
        <note>catalytic</note>
    </ligand>
</feature>
<evidence type="ECO:0000256" key="7">
    <source>
        <dbReference type="SAM" id="SignalP"/>
    </source>
</evidence>
<dbReference type="PANTHER" id="PTHR39540:SF1">
    <property type="entry name" value="DICTOMALLEIN-1-RELATED"/>
    <property type="match status" value="1"/>
</dbReference>
<gene>
    <name evidence="10" type="ordered locus">Shal_3479</name>
</gene>
<dbReference type="InterPro" id="IPR036116">
    <property type="entry name" value="FN3_sf"/>
</dbReference>
<dbReference type="InterPro" id="IPR051256">
    <property type="entry name" value="Dictomallein"/>
</dbReference>
<reference evidence="10" key="1">
    <citation type="submission" date="2008-01" db="EMBL/GenBank/DDBJ databases">
        <title>Complete sequence of Shewanella halifaxensis HAW-EB4.</title>
        <authorList>
            <consortium name="US DOE Joint Genome Institute"/>
            <person name="Copeland A."/>
            <person name="Lucas S."/>
            <person name="Lapidus A."/>
            <person name="Glavina del Rio T."/>
            <person name="Dalin E."/>
            <person name="Tice H."/>
            <person name="Bruce D."/>
            <person name="Goodwin L."/>
            <person name="Pitluck S."/>
            <person name="Sims D."/>
            <person name="Brettin T."/>
            <person name="Detter J.C."/>
            <person name="Han C."/>
            <person name="Kuske C.R."/>
            <person name="Schmutz J."/>
            <person name="Larimer F."/>
            <person name="Land M."/>
            <person name="Hauser L."/>
            <person name="Kyrpides N."/>
            <person name="Kim E."/>
            <person name="Zhao J.-S."/>
            <person name="Richardson P."/>
        </authorList>
    </citation>
    <scope>NUCLEOTIDE SEQUENCE [LARGE SCALE GENOMIC DNA]</scope>
    <source>
        <strain evidence="10">HAW-EB4</strain>
    </source>
</reference>
<feature type="binding site" evidence="6">
    <location>
        <position position="545"/>
    </location>
    <ligand>
        <name>Zn(2+)</name>
        <dbReference type="ChEBI" id="CHEBI:29105"/>
        <note>catalytic</note>
    </ligand>
</feature>
<name>B0TT83_SHEHH</name>
<evidence type="ECO:0000313" key="11">
    <source>
        <dbReference type="Proteomes" id="UP000001317"/>
    </source>
</evidence>
<dbReference type="RefSeq" id="WP_012278544.1">
    <property type="nucleotide sequence ID" value="NC_010334.1"/>
</dbReference>
<keyword evidence="5 6" id="KW-0482">Metalloprotease</keyword>
<evidence type="ECO:0000259" key="9">
    <source>
        <dbReference type="PROSITE" id="PS51694"/>
    </source>
</evidence>
<feature type="chain" id="PRO_5002753693" evidence="7">
    <location>
        <begin position="25"/>
        <end position="1136"/>
    </location>
</feature>